<sequence>MRNENHKANKRFLIKSDPICEPLPYLKRNFLTFKDGQVGVNFLGYHAQAGLGGGQNQNGLLGGLHASAGTPWGQNAAAGLGGNVNGRASGLLYAGAQSSPDVGASTVLAGDTSMGGFGGSEAHANGLVAGSSRTVSFNGNPQNPQNIFIDYREQIQQQQQQQEQGQEQRPLATIDMTAKATTITITTSSPLTSAISTEDSENIQLNNDAYVSQKPHTSIKAINNPSQRIDDKQNTSVALQPSTISRNVPNSDTQRTQVQSFNDLSYVTKQRNKYRYRQRHPKRNEHRRRAYQNGVKTGKTIRAKSVYRTVEATQNTWPLAVQAQQQQKAHTERRQLIADTQPNLNSVNTNANAQVSANTDFNTHSNANANANADTNVKTVVRSRKVIHAQPPTTTGVNSNLGISYNAQANGEVVRSALQIPIGILQSLQQSLSGLSASKTVTVNKHISK</sequence>
<evidence type="ECO:0000313" key="1">
    <source>
        <dbReference type="EnsemblMetazoa" id="GPAI039770-PA"/>
    </source>
</evidence>
<organism evidence="1 2">
    <name type="scientific">Glossina pallidipes</name>
    <name type="common">Tsetse fly</name>
    <dbReference type="NCBI Taxonomy" id="7398"/>
    <lineage>
        <taxon>Eukaryota</taxon>
        <taxon>Metazoa</taxon>
        <taxon>Ecdysozoa</taxon>
        <taxon>Arthropoda</taxon>
        <taxon>Hexapoda</taxon>
        <taxon>Insecta</taxon>
        <taxon>Pterygota</taxon>
        <taxon>Neoptera</taxon>
        <taxon>Endopterygota</taxon>
        <taxon>Diptera</taxon>
        <taxon>Brachycera</taxon>
        <taxon>Muscomorpha</taxon>
        <taxon>Hippoboscoidea</taxon>
        <taxon>Glossinidae</taxon>
        <taxon>Glossina</taxon>
    </lineage>
</organism>
<dbReference type="AlphaFoldDB" id="A0A1B0AAY8"/>
<name>A0A1B0AAY8_GLOPL</name>
<evidence type="ECO:0000313" key="2">
    <source>
        <dbReference type="Proteomes" id="UP000092445"/>
    </source>
</evidence>
<keyword evidence="2" id="KW-1185">Reference proteome</keyword>
<proteinExistence type="predicted"/>
<reference evidence="1" key="2">
    <citation type="submission" date="2020-05" db="UniProtKB">
        <authorList>
            <consortium name="EnsemblMetazoa"/>
        </authorList>
    </citation>
    <scope>IDENTIFICATION</scope>
    <source>
        <strain evidence="1">IAEA</strain>
    </source>
</reference>
<dbReference type="Proteomes" id="UP000092445">
    <property type="component" value="Unassembled WGS sequence"/>
</dbReference>
<reference evidence="2" key="1">
    <citation type="submission" date="2014-03" db="EMBL/GenBank/DDBJ databases">
        <authorList>
            <person name="Aksoy S."/>
            <person name="Warren W."/>
            <person name="Wilson R.K."/>
        </authorList>
    </citation>
    <scope>NUCLEOTIDE SEQUENCE [LARGE SCALE GENOMIC DNA]</scope>
    <source>
        <strain evidence="2">IAEA</strain>
    </source>
</reference>
<protein>
    <submittedName>
        <fullName evidence="1">Uncharacterized protein</fullName>
    </submittedName>
</protein>
<accession>A0A1B0AAY8</accession>
<dbReference type="VEuPathDB" id="VectorBase:GPAI039770"/>
<dbReference type="EnsemblMetazoa" id="GPAI039770-RA">
    <property type="protein sequence ID" value="GPAI039770-PA"/>
    <property type="gene ID" value="GPAI039770"/>
</dbReference>